<dbReference type="GO" id="GO:0031515">
    <property type="term" value="C:tRNA (m1A) methyltransferase complex"/>
    <property type="evidence" value="ECO:0007669"/>
    <property type="project" value="InterPro"/>
</dbReference>
<dbReference type="PANTHER" id="PTHR12133:SF1">
    <property type="entry name" value="TRNA (ADENINE(58)-N(1))-METHYLTRANSFERASE, MITOCHONDRIAL"/>
    <property type="match status" value="1"/>
</dbReference>
<dbReference type="EC" id="2.1.1.220" evidence="1"/>
<dbReference type="Proteomes" id="UP000009328">
    <property type="component" value="Unassembled WGS sequence"/>
</dbReference>
<dbReference type="Gene3D" id="3.40.50.150">
    <property type="entry name" value="Vaccinia Virus protein VP39"/>
    <property type="match status" value="1"/>
</dbReference>
<dbReference type="PROSITE" id="PS51620">
    <property type="entry name" value="SAM_TRM61"/>
    <property type="match status" value="1"/>
</dbReference>
<dbReference type="HOGENOM" id="CLU_029873_1_0_1"/>
<dbReference type="EMBL" id="CAIF01000212">
    <property type="protein sequence ID" value="CCH45837.1"/>
    <property type="molecule type" value="Genomic_DNA"/>
</dbReference>
<evidence type="ECO:0000313" key="5">
    <source>
        <dbReference type="Proteomes" id="UP000009328"/>
    </source>
</evidence>
<comment type="caution">
    <text evidence="4">The sequence shown here is derived from an EMBL/GenBank/DDBJ whole genome shotgun (WGS) entry which is preliminary data.</text>
</comment>
<dbReference type="Gene3D" id="3.10.330.20">
    <property type="match status" value="1"/>
</dbReference>
<proteinExistence type="predicted"/>
<dbReference type="InParanoid" id="K0KVA9"/>
<dbReference type="GO" id="GO:0160107">
    <property type="term" value="F:tRNA (adenine(58)-N1)-methyltransferase activity"/>
    <property type="evidence" value="ECO:0007669"/>
    <property type="project" value="UniProtKB-EC"/>
</dbReference>
<evidence type="ECO:0000313" key="4">
    <source>
        <dbReference type="EMBL" id="CCH45837.1"/>
    </source>
</evidence>
<dbReference type="STRING" id="1206466.K0KVA9"/>
<dbReference type="InterPro" id="IPR029063">
    <property type="entry name" value="SAM-dependent_MTases_sf"/>
</dbReference>
<dbReference type="eggNOG" id="ENOG502RWWI">
    <property type="taxonomic scope" value="Eukaryota"/>
</dbReference>
<sequence>MLQRRWFSSFKAGDVALLRSIVRADKFWLTNPLVSGGKTNVFDGHIKHDDIVGLKSRSIVKSSSEKSSFIVTQASTEDYINLSKRSAQPIYPYDAAAIANLADFHFDYPELDEDNKLVDSPIQLLEAGTGHGSLSLALCSKIHPLNCFNKKFGARGGILHTIDHNKLHSERGQLTIRNFRRGIYEDNVEYHVANSPSEWLQNEAESWRSLEKINSNEDQYDGFLSGAFLDMPNFHLEVEQIAKDLKQDAPLIVFCPSVTQILDLLNVIRQSQGDIKLTHTQTIQLTPGMGGGLQDWEVRYTNIRVSGEVGVICRPKVGTKVVGGGFIGIFKKLSNNANIKPKYYNQQEESNIKTQY</sequence>
<dbReference type="GO" id="GO:0030488">
    <property type="term" value="P:tRNA methylation"/>
    <property type="evidence" value="ECO:0007669"/>
    <property type="project" value="InterPro"/>
</dbReference>
<keyword evidence="5" id="KW-1185">Reference proteome</keyword>
<evidence type="ECO:0000256" key="2">
    <source>
        <dbReference type="ARBA" id="ARBA00015963"/>
    </source>
</evidence>
<protein>
    <recommendedName>
        <fullName evidence="2">tRNA (adenine(58)-N(1))-methyltransferase catalytic subunit TRM61</fullName>
        <ecNumber evidence="1">2.1.1.220</ecNumber>
    </recommendedName>
    <alternativeName>
        <fullName evidence="3">tRNA(m1A58)-methyltransferase subunit TRM61</fullName>
    </alternativeName>
</protein>
<gene>
    <name evidence="4" type="ORF">BN7_5423</name>
</gene>
<dbReference type="SUPFAM" id="SSF53335">
    <property type="entry name" value="S-adenosyl-L-methionine-dependent methyltransferases"/>
    <property type="match status" value="1"/>
</dbReference>
<name>K0KVA9_WICCF</name>
<dbReference type="PANTHER" id="PTHR12133">
    <property type="entry name" value="TRNA (ADENINE(58)-N(1))-METHYLTRANSFERASE"/>
    <property type="match status" value="1"/>
</dbReference>
<reference evidence="4 5" key="1">
    <citation type="journal article" date="2012" name="Eukaryot. Cell">
        <title>Draft genome sequence of Wickerhamomyces ciferrii NRRL Y-1031 F-60-10.</title>
        <authorList>
            <person name="Schneider J."/>
            <person name="Andrea H."/>
            <person name="Blom J."/>
            <person name="Jaenicke S."/>
            <person name="Ruckert C."/>
            <person name="Schorsch C."/>
            <person name="Szczepanowski R."/>
            <person name="Farwick M."/>
            <person name="Goesmann A."/>
            <person name="Puhler A."/>
            <person name="Schaffer S."/>
            <person name="Tauch A."/>
            <person name="Kohler T."/>
            <person name="Brinkrolf K."/>
        </authorList>
    </citation>
    <scope>NUCLEOTIDE SEQUENCE [LARGE SCALE GENOMIC DNA]</scope>
    <source>
        <strain evidence="5">ATCC 14091 / BCRC 22168 / CBS 111 / JCM 3599 / NBRC 0793 / NRRL Y-1031 F-60-10</strain>
    </source>
</reference>
<evidence type="ECO:0000256" key="3">
    <source>
        <dbReference type="ARBA" id="ARBA00033309"/>
    </source>
</evidence>
<evidence type="ECO:0000256" key="1">
    <source>
        <dbReference type="ARBA" id="ARBA00012796"/>
    </source>
</evidence>
<dbReference type="InterPro" id="IPR014816">
    <property type="entry name" value="tRNA_MeTrfase_Gcd14"/>
</dbReference>
<dbReference type="GO" id="GO:0005739">
    <property type="term" value="C:mitochondrion"/>
    <property type="evidence" value="ECO:0007669"/>
    <property type="project" value="TreeGrafter"/>
</dbReference>
<organism evidence="4 5">
    <name type="scientific">Wickerhamomyces ciferrii (strain ATCC 14091 / BCRC 22168 / CBS 111 / JCM 3599 / NBRC 0793 / NRRL Y-1031 F-60-10)</name>
    <name type="common">Yeast</name>
    <name type="synonym">Pichia ciferrii</name>
    <dbReference type="NCBI Taxonomy" id="1206466"/>
    <lineage>
        <taxon>Eukaryota</taxon>
        <taxon>Fungi</taxon>
        <taxon>Dikarya</taxon>
        <taxon>Ascomycota</taxon>
        <taxon>Saccharomycotina</taxon>
        <taxon>Saccharomycetes</taxon>
        <taxon>Phaffomycetales</taxon>
        <taxon>Wickerhamomycetaceae</taxon>
        <taxon>Wickerhamomyces</taxon>
    </lineage>
</organism>
<dbReference type="AlphaFoldDB" id="K0KVA9"/>
<accession>K0KVA9</accession>